<feature type="transmembrane region" description="Helical" evidence="7">
    <location>
        <begin position="308"/>
        <end position="326"/>
    </location>
</feature>
<keyword evidence="2" id="KW-0813">Transport</keyword>
<comment type="subcellular location">
    <subcellularLocation>
        <location evidence="1">Endomembrane system</location>
        <topology evidence="1">Multi-pass membrane protein</topology>
    </subcellularLocation>
    <subcellularLocation>
        <location evidence="7">Vacuole membrane</location>
        <topology evidence="7">Multi-pass membrane protein</topology>
    </subcellularLocation>
</comment>
<evidence type="ECO:0000256" key="6">
    <source>
        <dbReference type="ARBA" id="ARBA00023136"/>
    </source>
</evidence>
<sequence>MHTKMPSSQLDGPFVTKYRTRTFLGFVLIGLANTILARVSHAANYLIIPYPKAIVLLLELLPSCLAKLLLPSVFGYIPQNLRLVLLAGLWLLVKFVVSATPPNVLPPVRVLMTLLAASSSAATELCCLDLVRRYGRLGLIAWAAGTSLGQMANATWPLVLTSSMGMTLREGTGYMYPLVFTILLAYFVVLPSTSPATGNGDVDLDNRYTASYYDTSLMEATSTTLDKDSRKIARNPGMLAAVTIQYLPTICLASAAQAMVFPGVALALDGSSFSSLLSWTSALAFALYLGNFTARLSTIPFRLGNHRVVLILLAWMVALLLADSIFFLGSSWVVLGVALISGLLGGPVYIEVFDGVLKAVCDHSDCLLNLGIVSAGDTMGSLLGGLVGLLWEAAICSMTVDAGRFCHRARWNRDYSL</sequence>
<evidence type="ECO:0000313" key="9">
    <source>
        <dbReference type="Proteomes" id="UP001322277"/>
    </source>
</evidence>
<dbReference type="PRINTS" id="PR01315">
    <property type="entry name" value="BATTENIN"/>
</dbReference>
<feature type="transmembrane region" description="Helical" evidence="7">
    <location>
        <begin position="332"/>
        <end position="350"/>
    </location>
</feature>
<evidence type="ECO:0000256" key="3">
    <source>
        <dbReference type="ARBA" id="ARBA00022692"/>
    </source>
</evidence>
<evidence type="ECO:0000256" key="5">
    <source>
        <dbReference type="ARBA" id="ARBA00022989"/>
    </source>
</evidence>
<dbReference type="PANTHER" id="PTHR10981:SF0">
    <property type="entry name" value="BATTENIN"/>
    <property type="match status" value="1"/>
</dbReference>
<proteinExistence type="inferred from homology"/>
<feature type="transmembrane region" description="Helical" evidence="7">
    <location>
        <begin position="83"/>
        <end position="104"/>
    </location>
</feature>
<feature type="transmembrane region" description="Helical" evidence="7">
    <location>
        <begin position="138"/>
        <end position="159"/>
    </location>
</feature>
<evidence type="ECO:0000256" key="2">
    <source>
        <dbReference type="ARBA" id="ARBA00022448"/>
    </source>
</evidence>
<comment type="similarity">
    <text evidence="7">Belongs to the battenin family.</text>
</comment>
<dbReference type="AlphaFoldDB" id="A0AAX4IFS2"/>
<dbReference type="Proteomes" id="UP001322277">
    <property type="component" value="Chromosome 4"/>
</dbReference>
<keyword evidence="6 7" id="KW-0472">Membrane</keyword>
<dbReference type="GO" id="GO:0012505">
    <property type="term" value="C:endomembrane system"/>
    <property type="evidence" value="ECO:0007669"/>
    <property type="project" value="UniProtKB-SubCell"/>
</dbReference>
<dbReference type="EMBL" id="CP137308">
    <property type="protein sequence ID" value="WQF82242.1"/>
    <property type="molecule type" value="Genomic_DNA"/>
</dbReference>
<keyword evidence="4" id="KW-0029">Amino-acid transport</keyword>
<feature type="transmembrane region" description="Helical" evidence="7">
    <location>
        <begin position="276"/>
        <end position="296"/>
    </location>
</feature>
<evidence type="ECO:0000256" key="4">
    <source>
        <dbReference type="ARBA" id="ARBA00022970"/>
    </source>
</evidence>
<feature type="transmembrane region" description="Helical" evidence="7">
    <location>
        <begin position="53"/>
        <end position="76"/>
    </location>
</feature>
<dbReference type="GO" id="GO:0051453">
    <property type="term" value="P:regulation of intracellular pH"/>
    <property type="evidence" value="ECO:0007669"/>
    <property type="project" value="TreeGrafter"/>
</dbReference>
<dbReference type="RefSeq" id="XP_062779466.1">
    <property type="nucleotide sequence ID" value="XM_062923415.1"/>
</dbReference>
<evidence type="ECO:0000256" key="1">
    <source>
        <dbReference type="ARBA" id="ARBA00004127"/>
    </source>
</evidence>
<dbReference type="KEGG" id="cdet:87943759"/>
<reference evidence="9" key="1">
    <citation type="journal article" date="2023" name="bioRxiv">
        <title>Complete genome of the Medicago anthracnose fungus, Colletotrichum destructivum, reveals a mini-chromosome-like region within a core chromosome.</title>
        <authorList>
            <person name="Lapalu N."/>
            <person name="Simon A."/>
            <person name="Lu A."/>
            <person name="Plaumann P.-L."/>
            <person name="Amselem J."/>
            <person name="Pigne S."/>
            <person name="Auger A."/>
            <person name="Koch C."/>
            <person name="Dallery J.-F."/>
            <person name="O'Connell R.J."/>
        </authorList>
    </citation>
    <scope>NUCLEOTIDE SEQUENCE [LARGE SCALE GENOMIC DNA]</scope>
    <source>
        <strain evidence="9">CBS 520.97</strain>
    </source>
</reference>
<name>A0AAX4IFS2_9PEZI</name>
<gene>
    <name evidence="8" type="ORF">CDEST_07256</name>
</gene>
<dbReference type="GO" id="GO:0006865">
    <property type="term" value="P:amino acid transport"/>
    <property type="evidence" value="ECO:0007669"/>
    <property type="project" value="UniProtKB-KW"/>
</dbReference>
<keyword evidence="5 7" id="KW-1133">Transmembrane helix</keyword>
<evidence type="ECO:0000256" key="7">
    <source>
        <dbReference type="RuleBase" id="RU361113"/>
    </source>
</evidence>
<dbReference type="PANTHER" id="PTHR10981">
    <property type="entry name" value="BATTENIN"/>
    <property type="match status" value="1"/>
</dbReference>
<organism evidence="8 9">
    <name type="scientific">Colletotrichum destructivum</name>
    <dbReference type="NCBI Taxonomy" id="34406"/>
    <lineage>
        <taxon>Eukaryota</taxon>
        <taxon>Fungi</taxon>
        <taxon>Dikarya</taxon>
        <taxon>Ascomycota</taxon>
        <taxon>Pezizomycotina</taxon>
        <taxon>Sordariomycetes</taxon>
        <taxon>Hypocreomycetidae</taxon>
        <taxon>Glomerellales</taxon>
        <taxon>Glomerellaceae</taxon>
        <taxon>Colletotrichum</taxon>
        <taxon>Colletotrichum destructivum species complex</taxon>
    </lineage>
</organism>
<dbReference type="GeneID" id="87943759"/>
<evidence type="ECO:0000313" key="8">
    <source>
        <dbReference type="EMBL" id="WQF82242.1"/>
    </source>
</evidence>
<dbReference type="GO" id="GO:0005774">
    <property type="term" value="C:vacuolar membrane"/>
    <property type="evidence" value="ECO:0007669"/>
    <property type="project" value="UniProtKB-SubCell"/>
</dbReference>
<keyword evidence="9" id="KW-1185">Reference proteome</keyword>
<keyword evidence="3 7" id="KW-0812">Transmembrane</keyword>
<protein>
    <recommendedName>
        <fullName evidence="7">Protein BTN</fullName>
    </recommendedName>
</protein>
<dbReference type="InterPro" id="IPR003492">
    <property type="entry name" value="Battenin_disease_Cln3"/>
</dbReference>
<keyword evidence="7" id="KW-0926">Vacuole</keyword>
<feature type="transmembrane region" description="Helical" evidence="7">
    <location>
        <begin position="171"/>
        <end position="189"/>
    </location>
</feature>
<dbReference type="Pfam" id="PF02487">
    <property type="entry name" value="CLN3"/>
    <property type="match status" value="1"/>
</dbReference>
<accession>A0AAX4IFS2</accession>